<reference evidence="2 3" key="1">
    <citation type="submission" date="2014-11" db="EMBL/GenBank/DDBJ databases">
        <title>Complete genome sequence and analysis of Lactobacillus hokkaidonensis LOOC260T.</title>
        <authorList>
            <person name="Tanizawa Y."/>
            <person name="Tohno M."/>
            <person name="Kaminuma E."/>
            <person name="Nakamura Y."/>
            <person name="Arita M."/>
        </authorList>
    </citation>
    <scope>NUCLEOTIDE SEQUENCE [LARGE SCALE GENOMIC DNA]</scope>
    <source>
        <strain evidence="2 3">LOOC260</strain>
    </source>
</reference>
<proteinExistence type="predicted"/>
<organism evidence="2 3">
    <name type="scientific">Paucilactobacillus hokkaidonensis JCM 18461</name>
    <dbReference type="NCBI Taxonomy" id="1291742"/>
    <lineage>
        <taxon>Bacteria</taxon>
        <taxon>Bacillati</taxon>
        <taxon>Bacillota</taxon>
        <taxon>Bacilli</taxon>
        <taxon>Lactobacillales</taxon>
        <taxon>Lactobacillaceae</taxon>
        <taxon>Paucilactobacillus</taxon>
    </lineage>
</organism>
<feature type="transmembrane region" description="Helical" evidence="1">
    <location>
        <begin position="127"/>
        <end position="145"/>
    </location>
</feature>
<protein>
    <submittedName>
        <fullName evidence="2">Uncharacterized protein</fullName>
    </submittedName>
</protein>
<evidence type="ECO:0000256" key="1">
    <source>
        <dbReference type="SAM" id="Phobius"/>
    </source>
</evidence>
<evidence type="ECO:0000313" key="3">
    <source>
        <dbReference type="Proteomes" id="UP000031620"/>
    </source>
</evidence>
<dbReference type="KEGG" id="lho:LOOC260_103230"/>
<dbReference type="AlphaFoldDB" id="A0A0A1GWU6"/>
<keyword evidence="1" id="KW-0812">Transmembrane</keyword>
<feature type="transmembrane region" description="Helical" evidence="1">
    <location>
        <begin position="102"/>
        <end position="121"/>
    </location>
</feature>
<feature type="transmembrane region" description="Helical" evidence="1">
    <location>
        <begin position="75"/>
        <end position="95"/>
    </location>
</feature>
<dbReference type="RefSeq" id="WP_041092461.1">
    <property type="nucleotide sequence ID" value="NZ_AP014680.1"/>
</dbReference>
<feature type="transmembrane region" description="Helical" evidence="1">
    <location>
        <begin position="154"/>
        <end position="177"/>
    </location>
</feature>
<name>A0A0A1GWU6_9LACO</name>
<accession>A0A0A1GWU6</accession>
<dbReference type="Proteomes" id="UP000031620">
    <property type="component" value="Chromosome"/>
</dbReference>
<dbReference type="STRING" id="1291742.LOOC260_103230"/>
<sequence length="178" mass="19805">MPYLRDYIMSAAIFSFFSFVWYGWAQADIVSVKGHVLLGICGGIAVMLSVFGGYLSYRNYQILSSALNETASFKWYLIIFITEFILGLIGALILLKFQQSDAMITWISLIVGSHFIALQFVFHDPTLYLLAILMIIVSILAIPITQKFGVPQSLFVGGANGTVLLGFAAFNFIRFFAN</sequence>
<evidence type="ECO:0000313" key="2">
    <source>
        <dbReference type="EMBL" id="BAP84901.1"/>
    </source>
</evidence>
<dbReference type="EMBL" id="AP014680">
    <property type="protein sequence ID" value="BAP84901.1"/>
    <property type="molecule type" value="Genomic_DNA"/>
</dbReference>
<keyword evidence="1" id="KW-0472">Membrane</keyword>
<feature type="transmembrane region" description="Helical" evidence="1">
    <location>
        <begin position="6"/>
        <end position="24"/>
    </location>
</feature>
<feature type="transmembrane region" description="Helical" evidence="1">
    <location>
        <begin position="36"/>
        <end position="55"/>
    </location>
</feature>
<gene>
    <name evidence="2" type="ORF">LOOC260_103230</name>
</gene>
<dbReference type="HOGENOM" id="CLU_097550_0_0_9"/>
<keyword evidence="1" id="KW-1133">Transmembrane helix</keyword>